<dbReference type="Pfam" id="PF07787">
    <property type="entry name" value="TMEM43"/>
    <property type="match status" value="1"/>
</dbReference>
<accession>A0A023B7K4</accession>
<proteinExistence type="inferred from homology"/>
<feature type="transmembrane region" description="Helical" evidence="11">
    <location>
        <begin position="368"/>
        <end position="389"/>
    </location>
</feature>
<evidence type="ECO:0000256" key="9">
    <source>
        <dbReference type="ARBA" id="ARBA00023242"/>
    </source>
</evidence>
<evidence type="ECO:0000256" key="3">
    <source>
        <dbReference type="ARBA" id="ARBA00004586"/>
    </source>
</evidence>
<keyword evidence="9" id="KW-0539">Nucleus</keyword>
<keyword evidence="8 11" id="KW-0472">Membrane</keyword>
<evidence type="ECO:0000256" key="2">
    <source>
        <dbReference type="ARBA" id="ARBA00004259"/>
    </source>
</evidence>
<feature type="transmembrane region" description="Helical" evidence="11">
    <location>
        <begin position="340"/>
        <end position="362"/>
    </location>
</feature>
<sequence length="423" mass="47227">MTSSSKKGFTKQIAIDVEDNLVKPPLSPHSVNLGLLVFLTVAWVFSFILSASTLTSSAYVRWKTYDLHNNVTAVSCVPDPINDFAIIHIDCPIKSKHPFKPPSEFSSNLPEFEGVFYDMMVEMYQAHFSRFSVGGNGEWYDHLLDGGTIDYFPAVPGSGRSFAPDVYAGGFKIDTESLNAFHGKKQLPLHDDGVYDPSPQRPPPKISNRNTRVYENTLYTGDPFRPRLGDVRITFYGSAATHVSLIGVQEPSSYLWQFLPHRRITGFRDVFAPEGMDEHHLIIREGDYTSDELIRAYERQNNAFHSIHWWSLAIFGFTTALLAVCALRKWRHNSQAARQPLVLTALVGVLIALGTVLFVASVPNMFGMWYLGAVQALAGLLVLAAAGWMDQRATEGLQYLPLRHVPVMKQSSQTKPQSAYVAI</sequence>
<evidence type="ECO:0000256" key="6">
    <source>
        <dbReference type="ARBA" id="ARBA00022824"/>
    </source>
</evidence>
<dbReference type="GO" id="GO:0071763">
    <property type="term" value="P:nuclear membrane organization"/>
    <property type="evidence" value="ECO:0007669"/>
    <property type="project" value="TreeGrafter"/>
</dbReference>
<dbReference type="PANTHER" id="PTHR13416">
    <property type="match status" value="1"/>
</dbReference>
<protein>
    <submittedName>
        <fullName evidence="12">Transmembrane protein</fullName>
    </submittedName>
</protein>
<comment type="similarity">
    <text evidence="4">Belongs to the TMEM43 family.</text>
</comment>
<feature type="region of interest" description="Disordered" evidence="10">
    <location>
        <begin position="189"/>
        <end position="209"/>
    </location>
</feature>
<evidence type="ECO:0000256" key="11">
    <source>
        <dbReference type="SAM" id="Phobius"/>
    </source>
</evidence>
<dbReference type="GO" id="GO:0005637">
    <property type="term" value="C:nuclear inner membrane"/>
    <property type="evidence" value="ECO:0007669"/>
    <property type="project" value="TreeGrafter"/>
</dbReference>
<keyword evidence="7 11" id="KW-1133">Transmembrane helix</keyword>
<dbReference type="GO" id="GO:0006629">
    <property type="term" value="P:lipid metabolic process"/>
    <property type="evidence" value="ECO:0007669"/>
    <property type="project" value="TreeGrafter"/>
</dbReference>
<feature type="transmembrane region" description="Helical" evidence="11">
    <location>
        <begin position="33"/>
        <end position="54"/>
    </location>
</feature>
<evidence type="ECO:0000256" key="4">
    <source>
        <dbReference type="ARBA" id="ARBA00006627"/>
    </source>
</evidence>
<evidence type="ECO:0000256" key="1">
    <source>
        <dbReference type="ARBA" id="ARBA00004127"/>
    </source>
</evidence>
<feature type="transmembrane region" description="Helical" evidence="11">
    <location>
        <begin position="307"/>
        <end position="328"/>
    </location>
</feature>
<evidence type="ECO:0000256" key="8">
    <source>
        <dbReference type="ARBA" id="ARBA00023136"/>
    </source>
</evidence>
<dbReference type="EMBL" id="AFNH02000513">
    <property type="protein sequence ID" value="EZG67525.1"/>
    <property type="molecule type" value="Genomic_DNA"/>
</dbReference>
<dbReference type="OrthoDB" id="410725at2759"/>
<gene>
    <name evidence="12" type="ORF">GNI_068220</name>
</gene>
<dbReference type="GO" id="GO:0005789">
    <property type="term" value="C:endoplasmic reticulum membrane"/>
    <property type="evidence" value="ECO:0007669"/>
    <property type="project" value="UniProtKB-SubCell"/>
</dbReference>
<dbReference type="GeneID" id="22912501"/>
<evidence type="ECO:0000256" key="5">
    <source>
        <dbReference type="ARBA" id="ARBA00022692"/>
    </source>
</evidence>
<dbReference type="PANTHER" id="PTHR13416:SF2">
    <property type="entry name" value="TRANSMEMBRANE PROTEIN 43"/>
    <property type="match status" value="1"/>
</dbReference>
<comment type="caution">
    <text evidence="12">The sequence shown here is derived from an EMBL/GenBank/DDBJ whole genome shotgun (WGS) entry which is preliminary data.</text>
</comment>
<keyword evidence="6" id="KW-0256">Endoplasmic reticulum</keyword>
<dbReference type="VEuPathDB" id="CryptoDB:GNI_068220"/>
<dbReference type="AlphaFoldDB" id="A0A023B7K4"/>
<evidence type="ECO:0000313" key="12">
    <source>
        <dbReference type="EMBL" id="EZG67525.1"/>
    </source>
</evidence>
<dbReference type="RefSeq" id="XP_011130216.1">
    <property type="nucleotide sequence ID" value="XM_011131914.1"/>
</dbReference>
<name>A0A023B7K4_GRENI</name>
<keyword evidence="5 11" id="KW-0812">Transmembrane</keyword>
<dbReference type="InterPro" id="IPR012430">
    <property type="entry name" value="TMEM43_fam"/>
</dbReference>
<evidence type="ECO:0000256" key="7">
    <source>
        <dbReference type="ARBA" id="ARBA00022989"/>
    </source>
</evidence>
<dbReference type="Proteomes" id="UP000019763">
    <property type="component" value="Unassembled WGS sequence"/>
</dbReference>
<evidence type="ECO:0000256" key="10">
    <source>
        <dbReference type="SAM" id="MobiDB-lite"/>
    </source>
</evidence>
<comment type="subcellular location">
    <subcellularLocation>
        <location evidence="1">Endomembrane system</location>
        <topology evidence="1">Multi-pass membrane protein</topology>
    </subcellularLocation>
    <subcellularLocation>
        <location evidence="3">Endoplasmic reticulum membrane</location>
    </subcellularLocation>
    <subcellularLocation>
        <location evidence="2">Nucleus envelope</location>
    </subcellularLocation>
</comment>
<reference evidence="12" key="1">
    <citation type="submission" date="2013-12" db="EMBL/GenBank/DDBJ databases">
        <authorList>
            <person name="Omoto C.K."/>
            <person name="Sibley D."/>
            <person name="Venepally P."/>
            <person name="Hadjithomas M."/>
            <person name="Karamycheva S."/>
            <person name="Brunk B."/>
            <person name="Roos D."/>
            <person name="Caler E."/>
            <person name="Lorenzi H."/>
        </authorList>
    </citation>
    <scope>NUCLEOTIDE SEQUENCE</scope>
</reference>
<organism evidence="12 13">
    <name type="scientific">Gregarina niphandrodes</name>
    <name type="common">Septate eugregarine</name>
    <dbReference type="NCBI Taxonomy" id="110365"/>
    <lineage>
        <taxon>Eukaryota</taxon>
        <taxon>Sar</taxon>
        <taxon>Alveolata</taxon>
        <taxon>Apicomplexa</taxon>
        <taxon>Conoidasida</taxon>
        <taxon>Gregarinasina</taxon>
        <taxon>Eugregarinorida</taxon>
        <taxon>Gregarinidae</taxon>
        <taxon>Gregarina</taxon>
    </lineage>
</organism>
<dbReference type="eggNOG" id="ENOG502SDGI">
    <property type="taxonomic scope" value="Eukaryota"/>
</dbReference>
<evidence type="ECO:0000313" key="13">
    <source>
        <dbReference type="Proteomes" id="UP000019763"/>
    </source>
</evidence>
<keyword evidence="13" id="KW-1185">Reference proteome</keyword>